<dbReference type="InterPro" id="IPR036282">
    <property type="entry name" value="Glutathione-S-Trfase_C_sf"/>
</dbReference>
<keyword evidence="8" id="KW-1185">Reference proteome</keyword>
<dbReference type="Proteomes" id="UP001378592">
    <property type="component" value="Unassembled WGS sequence"/>
</dbReference>
<protein>
    <recommendedName>
        <fullName evidence="1">glutathione transferase</fullName>
        <ecNumber evidence="1">2.5.1.18</ecNumber>
    </recommendedName>
</protein>
<dbReference type="InterPro" id="IPR004046">
    <property type="entry name" value="GST_C"/>
</dbReference>
<dbReference type="Pfam" id="PF02798">
    <property type="entry name" value="GST_N"/>
    <property type="match status" value="1"/>
</dbReference>
<dbReference type="GO" id="GO:0004602">
    <property type="term" value="F:glutathione peroxidase activity"/>
    <property type="evidence" value="ECO:0007669"/>
    <property type="project" value="UniProtKB-ARBA"/>
</dbReference>
<dbReference type="CDD" id="cd03039">
    <property type="entry name" value="GST_N_Sigma_like"/>
    <property type="match status" value="1"/>
</dbReference>
<proteinExistence type="inferred from homology"/>
<feature type="domain" description="GST N-terminal" evidence="5">
    <location>
        <begin position="3"/>
        <end position="80"/>
    </location>
</feature>
<evidence type="ECO:0000313" key="7">
    <source>
        <dbReference type="EMBL" id="KAK7864589.1"/>
    </source>
</evidence>
<dbReference type="GO" id="GO:0006749">
    <property type="term" value="P:glutathione metabolic process"/>
    <property type="evidence" value="ECO:0007669"/>
    <property type="project" value="TreeGrafter"/>
</dbReference>
<evidence type="ECO:0000256" key="2">
    <source>
        <dbReference type="ARBA" id="ARBA00022679"/>
    </source>
</evidence>
<dbReference type="InterPro" id="IPR010987">
    <property type="entry name" value="Glutathione-S-Trfase_C-like"/>
</dbReference>
<comment type="caution">
    <text evidence="7">The sequence shown here is derived from an EMBL/GenBank/DDBJ whole genome shotgun (WGS) entry which is preliminary data.</text>
</comment>
<name>A0AAN9VGP5_9ORTH</name>
<sequence>MAPKYKVTYFDIMALAEPIRYLLSYGGIEFEDVRVKGDDWPKLKNGTPFGKMPVLEVDGKKAHQSIAIARYLGKQVGLAGADDWQNLKIDATVDTVVDLRIAVVNAVFADEATKAQKKETLEKDTLPFYLGRLDNQIKENGGYLVDKKLTWADLHLAATVDSVNGALKTNIAANYSNVGSLTEKVWNLPKIKEWRAKRPSASM</sequence>
<dbReference type="CDD" id="cd03192">
    <property type="entry name" value="GST_C_Sigma_like"/>
    <property type="match status" value="1"/>
</dbReference>
<dbReference type="SFLD" id="SFLDS00019">
    <property type="entry name" value="Glutathione_Transferase_(cytos"/>
    <property type="match status" value="1"/>
</dbReference>
<dbReference type="FunFam" id="1.20.1050.10:FF:000030">
    <property type="entry name" value="Glutathione S-transferase S1"/>
    <property type="match status" value="1"/>
</dbReference>
<dbReference type="InterPro" id="IPR036249">
    <property type="entry name" value="Thioredoxin-like_sf"/>
</dbReference>
<dbReference type="GO" id="GO:0004364">
    <property type="term" value="F:glutathione transferase activity"/>
    <property type="evidence" value="ECO:0007669"/>
    <property type="project" value="UniProtKB-EC"/>
</dbReference>
<dbReference type="SFLD" id="SFLDG01205">
    <property type="entry name" value="AMPS.1"/>
    <property type="match status" value="1"/>
</dbReference>
<dbReference type="InterPro" id="IPR004045">
    <property type="entry name" value="Glutathione_S-Trfase_N"/>
</dbReference>
<evidence type="ECO:0000256" key="3">
    <source>
        <dbReference type="ARBA" id="ARBA00038317"/>
    </source>
</evidence>
<dbReference type="InterPro" id="IPR050213">
    <property type="entry name" value="GST_superfamily"/>
</dbReference>
<dbReference type="Gene3D" id="3.40.30.10">
    <property type="entry name" value="Glutaredoxin"/>
    <property type="match status" value="1"/>
</dbReference>
<dbReference type="FunFam" id="3.40.30.10:FF:000035">
    <property type="entry name" value="hematopoietic prostaglandin D synthase"/>
    <property type="match status" value="1"/>
</dbReference>
<evidence type="ECO:0000256" key="1">
    <source>
        <dbReference type="ARBA" id="ARBA00012452"/>
    </source>
</evidence>
<evidence type="ECO:0000259" key="6">
    <source>
        <dbReference type="PROSITE" id="PS50405"/>
    </source>
</evidence>
<evidence type="ECO:0000313" key="8">
    <source>
        <dbReference type="Proteomes" id="UP001378592"/>
    </source>
</evidence>
<dbReference type="PROSITE" id="PS50404">
    <property type="entry name" value="GST_NTER"/>
    <property type="match status" value="1"/>
</dbReference>
<feature type="domain" description="GST C-terminal" evidence="6">
    <location>
        <begin position="82"/>
        <end position="203"/>
    </location>
</feature>
<dbReference type="Gene3D" id="1.20.1050.10">
    <property type="match status" value="1"/>
</dbReference>
<dbReference type="InterPro" id="IPR040079">
    <property type="entry name" value="Glutathione_S-Trfase"/>
</dbReference>
<evidence type="ECO:0000259" key="5">
    <source>
        <dbReference type="PROSITE" id="PS50404"/>
    </source>
</evidence>
<dbReference type="SUPFAM" id="SSF47616">
    <property type="entry name" value="GST C-terminal domain-like"/>
    <property type="match status" value="1"/>
</dbReference>
<evidence type="ECO:0000256" key="4">
    <source>
        <dbReference type="ARBA" id="ARBA00047960"/>
    </source>
</evidence>
<dbReference type="SUPFAM" id="SSF52833">
    <property type="entry name" value="Thioredoxin-like"/>
    <property type="match status" value="1"/>
</dbReference>
<dbReference type="PANTHER" id="PTHR11571:SF224">
    <property type="entry name" value="HEMATOPOIETIC PROSTAGLANDIN D SYNTHASE"/>
    <property type="match status" value="1"/>
</dbReference>
<dbReference type="AlphaFoldDB" id="A0AAN9VGP5"/>
<dbReference type="Pfam" id="PF14497">
    <property type="entry name" value="GST_C_3"/>
    <property type="match status" value="1"/>
</dbReference>
<dbReference type="PROSITE" id="PS50405">
    <property type="entry name" value="GST_CTER"/>
    <property type="match status" value="1"/>
</dbReference>
<organism evidence="7 8">
    <name type="scientific">Gryllus longicercus</name>
    <dbReference type="NCBI Taxonomy" id="2509291"/>
    <lineage>
        <taxon>Eukaryota</taxon>
        <taxon>Metazoa</taxon>
        <taxon>Ecdysozoa</taxon>
        <taxon>Arthropoda</taxon>
        <taxon>Hexapoda</taxon>
        <taxon>Insecta</taxon>
        <taxon>Pterygota</taxon>
        <taxon>Neoptera</taxon>
        <taxon>Polyneoptera</taxon>
        <taxon>Orthoptera</taxon>
        <taxon>Ensifera</taxon>
        <taxon>Gryllidea</taxon>
        <taxon>Grylloidea</taxon>
        <taxon>Gryllidae</taxon>
        <taxon>Gryllinae</taxon>
        <taxon>Gryllus</taxon>
    </lineage>
</organism>
<gene>
    <name evidence="7" type="ORF">R5R35_003180</name>
</gene>
<dbReference type="EC" id="2.5.1.18" evidence="1"/>
<dbReference type="SFLD" id="SFLDG00363">
    <property type="entry name" value="AMPS_(cytGST):_Alpha-__Mu-__Pi"/>
    <property type="match status" value="1"/>
</dbReference>
<accession>A0AAN9VGP5</accession>
<dbReference type="EMBL" id="JAZDUA010000199">
    <property type="protein sequence ID" value="KAK7864589.1"/>
    <property type="molecule type" value="Genomic_DNA"/>
</dbReference>
<dbReference type="PANTHER" id="PTHR11571">
    <property type="entry name" value="GLUTATHIONE S-TRANSFERASE"/>
    <property type="match status" value="1"/>
</dbReference>
<keyword evidence="2" id="KW-0808">Transferase</keyword>
<comment type="catalytic activity">
    <reaction evidence="4">
        <text>RX + glutathione = an S-substituted glutathione + a halide anion + H(+)</text>
        <dbReference type="Rhea" id="RHEA:16437"/>
        <dbReference type="ChEBI" id="CHEBI:15378"/>
        <dbReference type="ChEBI" id="CHEBI:16042"/>
        <dbReference type="ChEBI" id="CHEBI:17792"/>
        <dbReference type="ChEBI" id="CHEBI:57925"/>
        <dbReference type="ChEBI" id="CHEBI:90779"/>
        <dbReference type="EC" id="2.5.1.18"/>
    </reaction>
</comment>
<comment type="similarity">
    <text evidence="3">Belongs to the GST superfamily. Sigma family.</text>
</comment>
<reference evidence="7 8" key="1">
    <citation type="submission" date="2024-03" db="EMBL/GenBank/DDBJ databases">
        <title>The genome assembly and annotation of the cricket Gryllus longicercus Weissman &amp; Gray.</title>
        <authorList>
            <person name="Szrajer S."/>
            <person name="Gray D."/>
            <person name="Ylla G."/>
        </authorList>
    </citation>
    <scope>NUCLEOTIDE SEQUENCE [LARGE SCALE GENOMIC DNA]</scope>
    <source>
        <strain evidence="7">DAG 2021-001</strain>
        <tissue evidence="7">Whole body minus gut</tissue>
    </source>
</reference>